<proteinExistence type="inferred from homology"/>
<dbReference type="PIRSF" id="PIRSF036893">
    <property type="entry name" value="Lipocalin_ApoD"/>
    <property type="match status" value="1"/>
</dbReference>
<feature type="chain" id="PRO_5045015033" description="Lipocalin/cytosolic fatty-acid binding domain-containing protein" evidence="2">
    <location>
        <begin position="22"/>
        <end position="193"/>
    </location>
</feature>
<evidence type="ECO:0000256" key="1">
    <source>
        <dbReference type="ARBA" id="ARBA00006889"/>
    </source>
</evidence>
<dbReference type="Gene3D" id="2.40.128.20">
    <property type="match status" value="1"/>
</dbReference>
<dbReference type="EMBL" id="CAXLJM020000049">
    <property type="protein sequence ID" value="CAL8114014.1"/>
    <property type="molecule type" value="Genomic_DNA"/>
</dbReference>
<evidence type="ECO:0000256" key="2">
    <source>
        <dbReference type="PIRNR" id="PIRNR036893"/>
    </source>
</evidence>
<protein>
    <recommendedName>
        <fullName evidence="3">Lipocalin/cytosolic fatty-acid binding domain-containing protein</fullName>
    </recommendedName>
</protein>
<feature type="domain" description="Lipocalin/cytosolic fatty-acid binding" evidence="3">
    <location>
        <begin position="41"/>
        <end position="185"/>
    </location>
</feature>
<evidence type="ECO:0000259" key="3">
    <source>
        <dbReference type="Pfam" id="PF08212"/>
    </source>
</evidence>
<keyword evidence="2" id="KW-0732">Signal</keyword>
<dbReference type="InterPro" id="IPR000566">
    <property type="entry name" value="Lipocln_cytosolic_FA-bd_dom"/>
</dbReference>
<comment type="similarity">
    <text evidence="1 2">Belongs to the calycin superfamily. Lipocalin family.</text>
</comment>
<reference evidence="4 5" key="1">
    <citation type="submission" date="2024-08" db="EMBL/GenBank/DDBJ databases">
        <authorList>
            <person name="Cucini C."/>
            <person name="Frati F."/>
        </authorList>
    </citation>
    <scope>NUCLEOTIDE SEQUENCE [LARGE SCALE GENOMIC DNA]</scope>
</reference>
<dbReference type="Pfam" id="PF08212">
    <property type="entry name" value="Lipocalin_2"/>
    <property type="match status" value="1"/>
</dbReference>
<evidence type="ECO:0000313" key="5">
    <source>
        <dbReference type="Proteomes" id="UP001642540"/>
    </source>
</evidence>
<feature type="signal peptide" evidence="2">
    <location>
        <begin position="1"/>
        <end position="21"/>
    </location>
</feature>
<evidence type="ECO:0000313" key="4">
    <source>
        <dbReference type="EMBL" id="CAL8114014.1"/>
    </source>
</evidence>
<sequence length="193" mass="21472">MSPSSTLYLAVFAAFLSTVQGQILLPGLCADHSVVQNFSVGDYLGAWYEIENTYADNQIDGICVIANYSDFGNGSVRVFNTQVNSETGELQSALGSARPLDPTKNEAKLMVNFPFMGPLESPYWVLDTDYTGYSIVWSCRPAPDGVNSYQTYWFLSRTRTPTDITRGYVRGYLTALKFDLSYLEETLQTDCPN</sequence>
<dbReference type="InterPro" id="IPR012674">
    <property type="entry name" value="Calycin"/>
</dbReference>
<comment type="caution">
    <text evidence="4">The sequence shown here is derived from an EMBL/GenBank/DDBJ whole genome shotgun (WGS) entry which is preliminary data.</text>
</comment>
<dbReference type="InterPro" id="IPR022271">
    <property type="entry name" value="Lipocalin_ApoD"/>
</dbReference>
<accession>A0ABP1R183</accession>
<dbReference type="Proteomes" id="UP001642540">
    <property type="component" value="Unassembled WGS sequence"/>
</dbReference>
<keyword evidence="5" id="KW-1185">Reference proteome</keyword>
<dbReference type="PANTHER" id="PTHR10612">
    <property type="entry name" value="APOLIPOPROTEIN D"/>
    <property type="match status" value="1"/>
</dbReference>
<organism evidence="4 5">
    <name type="scientific">Orchesella dallaii</name>
    <dbReference type="NCBI Taxonomy" id="48710"/>
    <lineage>
        <taxon>Eukaryota</taxon>
        <taxon>Metazoa</taxon>
        <taxon>Ecdysozoa</taxon>
        <taxon>Arthropoda</taxon>
        <taxon>Hexapoda</taxon>
        <taxon>Collembola</taxon>
        <taxon>Entomobryomorpha</taxon>
        <taxon>Entomobryoidea</taxon>
        <taxon>Orchesellidae</taxon>
        <taxon>Orchesellinae</taxon>
        <taxon>Orchesella</taxon>
    </lineage>
</organism>
<dbReference type="PANTHER" id="PTHR10612:SF62">
    <property type="entry name" value="LIPOCALIN_CYTOSOLIC FATTY-ACID BINDING DOMAIN-CONTAINING PROTEIN"/>
    <property type="match status" value="1"/>
</dbReference>
<gene>
    <name evidence="4" type="ORF">ODALV1_LOCUS16274</name>
</gene>
<dbReference type="SUPFAM" id="SSF50814">
    <property type="entry name" value="Lipocalins"/>
    <property type="match status" value="1"/>
</dbReference>
<name>A0ABP1R183_9HEXA</name>